<dbReference type="GO" id="GO:0046872">
    <property type="term" value="F:metal ion binding"/>
    <property type="evidence" value="ECO:0007669"/>
    <property type="project" value="UniProtKB-KW"/>
</dbReference>
<sequence length="103" mass="10611">MPNVTFILADGRAVTVQAEAGSTAMLAAVTRSIPGIDAECGGSLACGTCHVYRLTGDCGEPSTAECEMLDALAGERRPNSRLSCQIRLDADTEVTLAIPAVQG</sequence>
<dbReference type="Proteomes" id="UP000766595">
    <property type="component" value="Unassembled WGS sequence"/>
</dbReference>
<evidence type="ECO:0000256" key="2">
    <source>
        <dbReference type="ARBA" id="ARBA00022714"/>
    </source>
</evidence>
<dbReference type="InterPro" id="IPR001055">
    <property type="entry name" value="Adrenodoxin-like"/>
</dbReference>
<evidence type="ECO:0000313" key="9">
    <source>
        <dbReference type="Proteomes" id="UP000766595"/>
    </source>
</evidence>
<dbReference type="GO" id="GO:0140647">
    <property type="term" value="P:P450-containing electron transport chain"/>
    <property type="evidence" value="ECO:0007669"/>
    <property type="project" value="InterPro"/>
</dbReference>
<dbReference type="InterPro" id="IPR036010">
    <property type="entry name" value="2Fe-2S_ferredoxin-like_sf"/>
</dbReference>
<comment type="similarity">
    <text evidence="1">Belongs to the adrenodoxin/putidaredoxin family.</text>
</comment>
<evidence type="ECO:0000256" key="5">
    <source>
        <dbReference type="ARBA" id="ARBA00023014"/>
    </source>
</evidence>
<feature type="domain" description="2Fe-2S ferredoxin-type" evidence="7">
    <location>
        <begin position="2"/>
        <end position="100"/>
    </location>
</feature>
<evidence type="ECO:0000256" key="1">
    <source>
        <dbReference type="ARBA" id="ARBA00010914"/>
    </source>
</evidence>
<comment type="caution">
    <text evidence="8">The sequence shown here is derived from an EMBL/GenBank/DDBJ whole genome shotgun (WGS) entry which is preliminary data.</text>
</comment>
<comment type="cofactor">
    <cofactor evidence="6">
        <name>[2Fe-2S] cluster</name>
        <dbReference type="ChEBI" id="CHEBI:190135"/>
    </cofactor>
</comment>
<dbReference type="PANTHER" id="PTHR23426:SF65">
    <property type="entry name" value="FERREDOXIN-2, MITOCHONDRIAL"/>
    <property type="match status" value="1"/>
</dbReference>
<dbReference type="GO" id="GO:0051537">
    <property type="term" value="F:2 iron, 2 sulfur cluster binding"/>
    <property type="evidence" value="ECO:0007669"/>
    <property type="project" value="UniProtKB-KW"/>
</dbReference>
<dbReference type="AlphaFoldDB" id="A0A947GDY2"/>
<evidence type="ECO:0000256" key="4">
    <source>
        <dbReference type="ARBA" id="ARBA00023004"/>
    </source>
</evidence>
<keyword evidence="3" id="KW-0479">Metal-binding</keyword>
<dbReference type="PANTHER" id="PTHR23426">
    <property type="entry name" value="FERREDOXIN/ADRENODOXIN"/>
    <property type="match status" value="1"/>
</dbReference>
<proteinExistence type="inferred from homology"/>
<evidence type="ECO:0000259" key="7">
    <source>
        <dbReference type="PROSITE" id="PS51085"/>
    </source>
</evidence>
<dbReference type="CDD" id="cd00207">
    <property type="entry name" value="fer2"/>
    <property type="match status" value="1"/>
</dbReference>
<evidence type="ECO:0000256" key="3">
    <source>
        <dbReference type="ARBA" id="ARBA00022723"/>
    </source>
</evidence>
<dbReference type="GO" id="GO:0009055">
    <property type="term" value="F:electron transfer activity"/>
    <property type="evidence" value="ECO:0007669"/>
    <property type="project" value="TreeGrafter"/>
</dbReference>
<keyword evidence="4" id="KW-0408">Iron</keyword>
<protein>
    <submittedName>
        <fullName evidence="8">(2Fe-2S)-binding protein</fullName>
    </submittedName>
</protein>
<evidence type="ECO:0000313" key="8">
    <source>
        <dbReference type="EMBL" id="MBT9288755.1"/>
    </source>
</evidence>
<dbReference type="PROSITE" id="PS51085">
    <property type="entry name" value="2FE2S_FER_2"/>
    <property type="match status" value="1"/>
</dbReference>
<keyword evidence="9" id="KW-1185">Reference proteome</keyword>
<organism evidence="8 9">
    <name type="scientific">Prosthecodimorpha staleyi</name>
    <dbReference type="NCBI Taxonomy" id="2840188"/>
    <lineage>
        <taxon>Bacteria</taxon>
        <taxon>Pseudomonadati</taxon>
        <taxon>Pseudomonadota</taxon>
        <taxon>Alphaproteobacteria</taxon>
        <taxon>Hyphomicrobiales</taxon>
        <taxon>Ancalomicrobiaceae</taxon>
        <taxon>Prosthecodimorpha</taxon>
    </lineage>
</organism>
<dbReference type="Pfam" id="PF00111">
    <property type="entry name" value="Fer2"/>
    <property type="match status" value="1"/>
</dbReference>
<dbReference type="EMBL" id="JAHHZF010000002">
    <property type="protein sequence ID" value="MBT9288755.1"/>
    <property type="molecule type" value="Genomic_DNA"/>
</dbReference>
<keyword evidence="2" id="KW-0001">2Fe-2S</keyword>
<dbReference type="InterPro" id="IPR001041">
    <property type="entry name" value="2Fe-2S_ferredoxin-type"/>
</dbReference>
<gene>
    <name evidence="8" type="ORF">KL771_04800</name>
</gene>
<dbReference type="SUPFAM" id="SSF54292">
    <property type="entry name" value="2Fe-2S ferredoxin-like"/>
    <property type="match status" value="1"/>
</dbReference>
<dbReference type="RefSeq" id="WP_261967408.1">
    <property type="nucleotide sequence ID" value="NZ_JAHHZF010000002.1"/>
</dbReference>
<reference evidence="8 9" key="1">
    <citation type="submission" date="2021-06" db="EMBL/GenBank/DDBJ databases">
        <authorList>
            <person name="Grouzdev D.S."/>
            <person name="Koziaeva V."/>
        </authorList>
    </citation>
    <scope>NUCLEOTIDE SEQUENCE [LARGE SCALE GENOMIC DNA]</scope>
    <source>
        <strain evidence="8 9">22</strain>
    </source>
</reference>
<dbReference type="Gene3D" id="3.10.20.30">
    <property type="match status" value="1"/>
</dbReference>
<keyword evidence="5" id="KW-0411">Iron-sulfur</keyword>
<evidence type="ECO:0000256" key="6">
    <source>
        <dbReference type="ARBA" id="ARBA00034078"/>
    </source>
</evidence>
<dbReference type="InterPro" id="IPR012675">
    <property type="entry name" value="Beta-grasp_dom_sf"/>
</dbReference>
<name>A0A947GDY2_9HYPH</name>
<accession>A0A947GDY2</accession>